<dbReference type="EMBL" id="JBEDNQ010000010">
    <property type="protein sequence ID" value="MEQ3553274.1"/>
    <property type="molecule type" value="Genomic_DNA"/>
</dbReference>
<evidence type="ECO:0000313" key="2">
    <source>
        <dbReference type="Proteomes" id="UP001494902"/>
    </source>
</evidence>
<name>A0ABV1KFN8_9PSEU</name>
<organism evidence="1 2">
    <name type="scientific">Pseudonocardia nematodicida</name>
    <dbReference type="NCBI Taxonomy" id="1206997"/>
    <lineage>
        <taxon>Bacteria</taxon>
        <taxon>Bacillati</taxon>
        <taxon>Actinomycetota</taxon>
        <taxon>Actinomycetes</taxon>
        <taxon>Pseudonocardiales</taxon>
        <taxon>Pseudonocardiaceae</taxon>
        <taxon>Pseudonocardia</taxon>
    </lineage>
</organism>
<reference evidence="1 2" key="1">
    <citation type="submission" date="2024-03" db="EMBL/GenBank/DDBJ databases">
        <title>Draft genome sequence of Pseudonocardia nematodicida JCM 31783.</title>
        <authorList>
            <person name="Butdee W."/>
            <person name="Duangmal K."/>
        </authorList>
    </citation>
    <scope>NUCLEOTIDE SEQUENCE [LARGE SCALE GENOMIC DNA]</scope>
    <source>
        <strain evidence="1 2">JCM 31783</strain>
    </source>
</reference>
<comment type="caution">
    <text evidence="1">The sequence shown here is derived from an EMBL/GenBank/DDBJ whole genome shotgun (WGS) entry which is preliminary data.</text>
</comment>
<keyword evidence="2" id="KW-1185">Reference proteome</keyword>
<evidence type="ECO:0000313" key="1">
    <source>
        <dbReference type="EMBL" id="MEQ3553274.1"/>
    </source>
</evidence>
<sequence length="628" mass="68840">MRMRFGVDEDDAFHECAATLVEGFADWLDENQLVAEPVSAELLLQYQWLEAGGDLATWRTERVEEFLAAWCPRVMTEHRIPARLVPLTVAVFMEYLDEHGLIAADSARPSQVRRVCTRYADTYDELEARPAHPALEEFDSPPDPVRIPGPAERAGSAAAAPILRDARALAGWCGDKGRKLTATGNLRLADARHLVELLGTGEEPDKHGTLARSDQLPMLTLILETAVRAGAVRREDGRLVAVERFAGLDDTTAHEDLVLAARDHGILTVLHHGRAAEVDDDLDLEELFGGGETPGGDAEEQALEILSAQLAEMTGEDDDLDDDADEAELPDPAEDATPAFLALLRHPADGMAFDDLAALLDLVLGWNEGYTELDVASLYTGKLLERLERLGLVRWDDWRIEMYFRVERRVGGRVTLTPGGIACALLVLAAENLAFPTRPDPAVASAAEIVGLAGEVPPDEWRRDIDAWLAAQPDEQRAVAAFVAEALDPGRPLVVVLTSTSVAAERFGAGIVDDLLRAHLDGPHRGQVARRLVGRGLADADEFEPELLQHASVDVLAVTIDTIESERWPELFAREFPPETVDVFDELWRLDNPHLGDVLAELGEHHPDKAVAKAARRARLRWRSRTGG</sequence>
<protein>
    <submittedName>
        <fullName evidence="1">Uncharacterized protein</fullName>
    </submittedName>
</protein>
<dbReference type="RefSeq" id="WP_349300345.1">
    <property type="nucleotide sequence ID" value="NZ_JBEDNQ010000010.1"/>
</dbReference>
<proteinExistence type="predicted"/>
<dbReference type="Proteomes" id="UP001494902">
    <property type="component" value="Unassembled WGS sequence"/>
</dbReference>
<accession>A0ABV1KFN8</accession>
<gene>
    <name evidence="1" type="ORF">WIS52_22620</name>
</gene>